<protein>
    <submittedName>
        <fullName evidence="3">Uncharacterized protein</fullName>
    </submittedName>
</protein>
<name>A0A5J6Z7A3_9CORY</name>
<organism evidence="3 4">
    <name type="scientific">Corynebacterium urogenitale</name>
    <dbReference type="NCBI Taxonomy" id="2487892"/>
    <lineage>
        <taxon>Bacteria</taxon>
        <taxon>Bacillati</taxon>
        <taxon>Actinomycetota</taxon>
        <taxon>Actinomycetes</taxon>
        <taxon>Mycobacteriales</taxon>
        <taxon>Corynebacteriaceae</taxon>
        <taxon>Corynebacterium</taxon>
    </lineage>
</organism>
<feature type="transmembrane region" description="Helical" evidence="2">
    <location>
        <begin position="204"/>
        <end position="225"/>
    </location>
</feature>
<evidence type="ECO:0000313" key="4">
    <source>
        <dbReference type="Proteomes" id="UP000326711"/>
    </source>
</evidence>
<reference evidence="4" key="1">
    <citation type="submission" date="2019-10" db="EMBL/GenBank/DDBJ databases">
        <title>Complete genome sequence of Corynebacterium urogenitalis DSM 108747, isolated from the genital tract of a cow.</title>
        <authorList>
            <person name="Ruckert C."/>
            <person name="Ballas P."/>
            <person name="Wagener K."/>
            <person name="Drillich M."/>
            <person name="Kaempfer P."/>
            <person name="Busse H.-J."/>
            <person name="Ehling-Schulz M."/>
        </authorList>
    </citation>
    <scope>NUCLEOTIDE SEQUENCE [LARGE SCALE GENOMIC DNA]</scope>
    <source>
        <strain evidence="4">LMM 1652</strain>
    </source>
</reference>
<dbReference type="KEGG" id="cuo:CUROG_07265"/>
<feature type="region of interest" description="Disordered" evidence="1">
    <location>
        <begin position="151"/>
        <end position="198"/>
    </location>
</feature>
<keyword evidence="2" id="KW-0472">Membrane</keyword>
<evidence type="ECO:0000256" key="2">
    <source>
        <dbReference type="SAM" id="Phobius"/>
    </source>
</evidence>
<keyword evidence="2" id="KW-0812">Transmembrane</keyword>
<proteinExistence type="predicted"/>
<sequence>MDRTDGSGFTSTSIQRGAVALAACCAYLSPVDGQHSPSPISLPAAHAEASPCGAEQVTVVVKGQGTGCASAGVTGRQALEEAGFSLTPVAKFPGMICRIGGVPDNTDCNDAPPADSYWAYYHAPLGGDWSYSTRGASDSTTRIGTVEGWAFGAGEEPGSVPEATSADSAPEADQHTDTEPDQQTDGADTADGSAVASEENNGSAWLPIIGVIALISALIGTGFAMKKRRAVDHNTFNGEL</sequence>
<dbReference type="AlphaFoldDB" id="A0A5J6Z7A3"/>
<keyword evidence="2" id="KW-1133">Transmembrane helix</keyword>
<evidence type="ECO:0000256" key="1">
    <source>
        <dbReference type="SAM" id="MobiDB-lite"/>
    </source>
</evidence>
<keyword evidence="4" id="KW-1185">Reference proteome</keyword>
<gene>
    <name evidence="3" type="ORF">CUROG_07265</name>
</gene>
<dbReference type="EMBL" id="CP045032">
    <property type="protein sequence ID" value="QFQ02806.1"/>
    <property type="molecule type" value="Genomic_DNA"/>
</dbReference>
<dbReference type="Proteomes" id="UP000326711">
    <property type="component" value="Chromosome"/>
</dbReference>
<accession>A0A5J6Z7A3</accession>
<evidence type="ECO:0000313" key="3">
    <source>
        <dbReference type="EMBL" id="QFQ02806.1"/>
    </source>
</evidence>